<sequence>MPNLTLQCLVPADVPDPAGPDFAAFLDQYFAMGEELADTLDQWSKHSAPHGGNTQLFTLPNSGASGKIRKQLGLNDFWAGRMTSCTPDSIREGAEQDGASNSLLQAIGNKLRRRSSDIHGVDRPTNERRPTFELNDVERQKRIMTSSPNGLYESFRRGLLEYHSENEREYIELLRESECLQVLQPHVAEIWRMTYVTPAPTNPRTFVTLLLSRELKSAPHGERSFMNVSIPFLHPDCPEKVGDEKSRVRGRYVSVELVREHGEEVEWRMATSSDAGGNIPRFMVNSSLPGKIAEDVPSFIGWLAQKDSSGTWRKSTLS</sequence>
<dbReference type="PANTHER" id="PTHR40370:SF1">
    <property type="entry name" value="DUF3074 DOMAIN-CONTAINING PROTEIN"/>
    <property type="match status" value="1"/>
</dbReference>
<accession>A0A427YA35</accession>
<organism evidence="2 3">
    <name type="scientific">Apiotrichum porosum</name>
    <dbReference type="NCBI Taxonomy" id="105984"/>
    <lineage>
        <taxon>Eukaryota</taxon>
        <taxon>Fungi</taxon>
        <taxon>Dikarya</taxon>
        <taxon>Basidiomycota</taxon>
        <taxon>Agaricomycotina</taxon>
        <taxon>Tremellomycetes</taxon>
        <taxon>Trichosporonales</taxon>
        <taxon>Trichosporonaceae</taxon>
        <taxon>Apiotrichum</taxon>
    </lineage>
</organism>
<dbReference type="Proteomes" id="UP000279236">
    <property type="component" value="Unassembled WGS sequence"/>
</dbReference>
<keyword evidence="3" id="KW-1185">Reference proteome</keyword>
<evidence type="ECO:0000313" key="2">
    <source>
        <dbReference type="EMBL" id="RSH88020.1"/>
    </source>
</evidence>
<proteinExistence type="predicted"/>
<dbReference type="GeneID" id="39585087"/>
<dbReference type="RefSeq" id="XP_028480228.1">
    <property type="nucleotide sequence ID" value="XM_028616371.1"/>
</dbReference>
<gene>
    <name evidence="2" type="ORF">EHS24_000544</name>
</gene>
<evidence type="ECO:0000313" key="3">
    <source>
        <dbReference type="Proteomes" id="UP000279236"/>
    </source>
</evidence>
<dbReference type="AlphaFoldDB" id="A0A427YA35"/>
<dbReference type="EMBL" id="RSCE01000001">
    <property type="protein sequence ID" value="RSH88020.1"/>
    <property type="molecule type" value="Genomic_DNA"/>
</dbReference>
<dbReference type="Pfam" id="PF11274">
    <property type="entry name" value="DUF3074"/>
    <property type="match status" value="1"/>
</dbReference>
<dbReference type="InterPro" id="IPR023393">
    <property type="entry name" value="START-like_dom_sf"/>
</dbReference>
<name>A0A427YA35_9TREE</name>
<comment type="caution">
    <text evidence="2">The sequence shown here is derived from an EMBL/GenBank/DDBJ whole genome shotgun (WGS) entry which is preliminary data.</text>
</comment>
<dbReference type="OrthoDB" id="6423603at2759"/>
<dbReference type="STRING" id="105984.A0A427YA35"/>
<evidence type="ECO:0000259" key="1">
    <source>
        <dbReference type="Pfam" id="PF11274"/>
    </source>
</evidence>
<feature type="domain" description="DUF3074" evidence="1">
    <location>
        <begin position="152"/>
        <end position="303"/>
    </location>
</feature>
<dbReference type="PANTHER" id="PTHR40370">
    <property type="entry name" value="EXPRESSED PROTEIN"/>
    <property type="match status" value="1"/>
</dbReference>
<dbReference type="SUPFAM" id="SSF55961">
    <property type="entry name" value="Bet v1-like"/>
    <property type="match status" value="1"/>
</dbReference>
<protein>
    <recommendedName>
        <fullName evidence="1">DUF3074 domain-containing protein</fullName>
    </recommendedName>
</protein>
<dbReference type="InterPro" id="IPR024500">
    <property type="entry name" value="DUF3074"/>
</dbReference>
<reference evidence="2 3" key="1">
    <citation type="submission" date="2018-11" db="EMBL/GenBank/DDBJ databases">
        <title>Genome sequence of Apiotrichum porosum DSM 27194.</title>
        <authorList>
            <person name="Aliyu H."/>
            <person name="Gorte O."/>
            <person name="Ochsenreither K."/>
        </authorList>
    </citation>
    <scope>NUCLEOTIDE SEQUENCE [LARGE SCALE GENOMIC DNA]</scope>
    <source>
        <strain evidence="2 3">DSM 27194</strain>
    </source>
</reference>
<dbReference type="Gene3D" id="3.30.530.20">
    <property type="match status" value="1"/>
</dbReference>